<dbReference type="PANTHER" id="PTHR30176">
    <property type="entry name" value="FERREDOXIN-TYPE PROTEIN NAPH"/>
    <property type="match status" value="1"/>
</dbReference>
<gene>
    <name evidence="9" type="ORF">S01H4_64214</name>
</gene>
<evidence type="ECO:0000256" key="5">
    <source>
        <dbReference type="ARBA" id="ARBA00023004"/>
    </source>
</evidence>
<evidence type="ECO:0000256" key="1">
    <source>
        <dbReference type="ARBA" id="ARBA00022448"/>
    </source>
</evidence>
<keyword evidence="7" id="KW-0472">Membrane</keyword>
<evidence type="ECO:0000256" key="4">
    <source>
        <dbReference type="ARBA" id="ARBA00022982"/>
    </source>
</evidence>
<keyword evidence="7" id="KW-0812">Transmembrane</keyword>
<dbReference type="InterPro" id="IPR051684">
    <property type="entry name" value="Electron_Trans/Redox"/>
</dbReference>
<dbReference type="GO" id="GO:0046872">
    <property type="term" value="F:metal ion binding"/>
    <property type="evidence" value="ECO:0007669"/>
    <property type="project" value="UniProtKB-KW"/>
</dbReference>
<sequence length="117" mass="13123">VLTLFLGRFFCGWICPLGTTIDIASHALKSPDNKSSKRWQSWRPFKFVLLFTTVVLALFSIHLWGLFDPLSIFNRALTVVVYPLATLIAESVLVGISMVPFLESPVMVVYDGFKSLV</sequence>
<keyword evidence="6" id="KW-0411">Iron-sulfur</keyword>
<dbReference type="InterPro" id="IPR017896">
    <property type="entry name" value="4Fe4S_Fe-S-bd"/>
</dbReference>
<feature type="non-terminal residue" evidence="9">
    <location>
        <position position="1"/>
    </location>
</feature>
<feature type="domain" description="4Fe-4S ferredoxin-type" evidence="8">
    <location>
        <begin position="1"/>
        <end position="27"/>
    </location>
</feature>
<protein>
    <recommendedName>
        <fullName evidence="8">4Fe-4S ferredoxin-type domain-containing protein</fullName>
    </recommendedName>
</protein>
<keyword evidence="1" id="KW-0813">Transport</keyword>
<name>X1EIB7_9ZZZZ</name>
<keyword evidence="7" id="KW-1133">Transmembrane helix</keyword>
<dbReference type="GO" id="GO:0005886">
    <property type="term" value="C:plasma membrane"/>
    <property type="evidence" value="ECO:0007669"/>
    <property type="project" value="TreeGrafter"/>
</dbReference>
<feature type="transmembrane region" description="Helical" evidence="7">
    <location>
        <begin position="6"/>
        <end position="24"/>
    </location>
</feature>
<keyword evidence="3" id="KW-0479">Metal-binding</keyword>
<keyword evidence="4" id="KW-0249">Electron transport</keyword>
<feature type="transmembrane region" description="Helical" evidence="7">
    <location>
        <begin position="45"/>
        <end position="67"/>
    </location>
</feature>
<dbReference type="PANTHER" id="PTHR30176:SF3">
    <property type="entry name" value="FERREDOXIN-TYPE PROTEIN NAPH"/>
    <property type="match status" value="1"/>
</dbReference>
<evidence type="ECO:0000256" key="2">
    <source>
        <dbReference type="ARBA" id="ARBA00022485"/>
    </source>
</evidence>
<evidence type="ECO:0000256" key="7">
    <source>
        <dbReference type="SAM" id="Phobius"/>
    </source>
</evidence>
<evidence type="ECO:0000259" key="8">
    <source>
        <dbReference type="Pfam" id="PF12801"/>
    </source>
</evidence>
<dbReference type="Pfam" id="PF12801">
    <property type="entry name" value="Fer4_5"/>
    <property type="match status" value="1"/>
</dbReference>
<evidence type="ECO:0000256" key="6">
    <source>
        <dbReference type="ARBA" id="ARBA00023014"/>
    </source>
</evidence>
<feature type="transmembrane region" description="Helical" evidence="7">
    <location>
        <begin position="79"/>
        <end position="102"/>
    </location>
</feature>
<dbReference type="GO" id="GO:0051539">
    <property type="term" value="F:4 iron, 4 sulfur cluster binding"/>
    <property type="evidence" value="ECO:0007669"/>
    <property type="project" value="UniProtKB-KW"/>
</dbReference>
<keyword evidence="5" id="KW-0408">Iron</keyword>
<comment type="caution">
    <text evidence="9">The sequence shown here is derived from an EMBL/GenBank/DDBJ whole genome shotgun (WGS) entry which is preliminary data.</text>
</comment>
<proteinExistence type="predicted"/>
<accession>X1EIB7</accession>
<dbReference type="EMBL" id="BART01038869">
    <property type="protein sequence ID" value="GAH08403.1"/>
    <property type="molecule type" value="Genomic_DNA"/>
</dbReference>
<evidence type="ECO:0000313" key="9">
    <source>
        <dbReference type="EMBL" id="GAH08403.1"/>
    </source>
</evidence>
<evidence type="ECO:0000256" key="3">
    <source>
        <dbReference type="ARBA" id="ARBA00022723"/>
    </source>
</evidence>
<organism evidence="9">
    <name type="scientific">marine sediment metagenome</name>
    <dbReference type="NCBI Taxonomy" id="412755"/>
    <lineage>
        <taxon>unclassified sequences</taxon>
        <taxon>metagenomes</taxon>
        <taxon>ecological metagenomes</taxon>
    </lineage>
</organism>
<reference evidence="9" key="1">
    <citation type="journal article" date="2014" name="Front. Microbiol.">
        <title>High frequency of phylogenetically diverse reductive dehalogenase-homologous genes in deep subseafloor sedimentary metagenomes.</title>
        <authorList>
            <person name="Kawai M."/>
            <person name="Futagami T."/>
            <person name="Toyoda A."/>
            <person name="Takaki Y."/>
            <person name="Nishi S."/>
            <person name="Hori S."/>
            <person name="Arai W."/>
            <person name="Tsubouchi T."/>
            <person name="Morono Y."/>
            <person name="Uchiyama I."/>
            <person name="Ito T."/>
            <person name="Fujiyama A."/>
            <person name="Inagaki F."/>
            <person name="Takami H."/>
        </authorList>
    </citation>
    <scope>NUCLEOTIDE SEQUENCE</scope>
    <source>
        <strain evidence="9">Expedition CK06-06</strain>
    </source>
</reference>
<dbReference type="AlphaFoldDB" id="X1EIB7"/>
<keyword evidence="2" id="KW-0004">4Fe-4S</keyword>